<name>A0ABY2DWN8_9MICO</name>
<dbReference type="InterPro" id="IPR027417">
    <property type="entry name" value="P-loop_NTPase"/>
</dbReference>
<evidence type="ECO:0000313" key="5">
    <source>
        <dbReference type="Proteomes" id="UP000504882"/>
    </source>
</evidence>
<dbReference type="RefSeq" id="WP_133110156.1">
    <property type="nucleotide sequence ID" value="NZ_SMNA01000019.1"/>
</dbReference>
<dbReference type="Proteomes" id="UP000504882">
    <property type="component" value="Unassembled WGS sequence"/>
</dbReference>
<feature type="domain" description="ABC transporter" evidence="3">
    <location>
        <begin position="6"/>
        <end position="231"/>
    </location>
</feature>
<evidence type="ECO:0000313" key="4">
    <source>
        <dbReference type="EMBL" id="TDE88273.1"/>
    </source>
</evidence>
<dbReference type="Gene3D" id="3.40.50.300">
    <property type="entry name" value="P-loop containing nucleotide triphosphate hydrolases"/>
    <property type="match status" value="1"/>
</dbReference>
<accession>A0ABY2DWN8</accession>
<dbReference type="PROSITE" id="PS50893">
    <property type="entry name" value="ABC_TRANSPORTER_2"/>
    <property type="match status" value="1"/>
</dbReference>
<keyword evidence="2 4" id="KW-0067">ATP-binding</keyword>
<dbReference type="PANTHER" id="PTHR43158">
    <property type="entry name" value="SKFA PEPTIDE EXPORT ATP-BINDING PROTEIN SKFE"/>
    <property type="match status" value="1"/>
</dbReference>
<evidence type="ECO:0000256" key="1">
    <source>
        <dbReference type="ARBA" id="ARBA00022741"/>
    </source>
</evidence>
<dbReference type="SUPFAM" id="SSF52540">
    <property type="entry name" value="P-loop containing nucleoside triphosphate hydrolases"/>
    <property type="match status" value="1"/>
</dbReference>
<evidence type="ECO:0000259" key="3">
    <source>
        <dbReference type="PROSITE" id="PS50893"/>
    </source>
</evidence>
<dbReference type="SMART" id="SM00382">
    <property type="entry name" value="AAA"/>
    <property type="match status" value="1"/>
</dbReference>
<dbReference type="EMBL" id="SMNA01000019">
    <property type="protein sequence ID" value="TDE88273.1"/>
    <property type="molecule type" value="Genomic_DNA"/>
</dbReference>
<gene>
    <name evidence="4" type="ORF">EXU48_23585</name>
</gene>
<dbReference type="InterPro" id="IPR003439">
    <property type="entry name" value="ABC_transporter-like_ATP-bd"/>
</dbReference>
<dbReference type="Pfam" id="PF00005">
    <property type="entry name" value="ABC_tran"/>
    <property type="match status" value="1"/>
</dbReference>
<sequence length="292" mass="31566">MSGYAVSVRDLTVRYGRTTAVDRVSFDLEADGIYGLLGRNGSGKTSTLSVLASLRRATAGTVLVDGADPFENEALMAGIALIRESGDVLANAKISVNFDYFRRVRPAWDPDFAEELVDVFGLNRKKPISTFSRGQKSAFGAVIGLASRAPLTMFDEVYLGMDAPSRYRFYDLLLADYAEHPRTIILSSHLISEIERLFSGVVVIDEGRLLLSEDVDEFRTRGATFTGPVAAVDAVTAGLRVVASRSLGPTKEVTVYGDLDETTLAGARSADIAIGGVSVQDLFVHLTEKESR</sequence>
<dbReference type="CDD" id="cd03230">
    <property type="entry name" value="ABC_DR_subfamily_A"/>
    <property type="match status" value="1"/>
</dbReference>
<protein>
    <submittedName>
        <fullName evidence="4">ABC transporter ATP-binding protein</fullName>
    </submittedName>
</protein>
<dbReference type="GO" id="GO:0005524">
    <property type="term" value="F:ATP binding"/>
    <property type="evidence" value="ECO:0007669"/>
    <property type="project" value="UniProtKB-KW"/>
</dbReference>
<reference evidence="4 5" key="1">
    <citation type="submission" date="2019-03" db="EMBL/GenBank/DDBJ databases">
        <title>Genomic features of bacteria from cold environments.</title>
        <authorList>
            <person name="Shen L."/>
        </authorList>
    </citation>
    <scope>NUCLEOTIDE SEQUENCE [LARGE SCALE GENOMIC DNA]</scope>
    <source>
        <strain evidence="5">T3246-1</strain>
    </source>
</reference>
<dbReference type="InterPro" id="IPR003593">
    <property type="entry name" value="AAA+_ATPase"/>
</dbReference>
<dbReference type="PANTHER" id="PTHR43158:SF5">
    <property type="entry name" value="ABC TRANSPORTER, ATP-BINDING PROTEIN"/>
    <property type="match status" value="1"/>
</dbReference>
<evidence type="ECO:0000256" key="2">
    <source>
        <dbReference type="ARBA" id="ARBA00022840"/>
    </source>
</evidence>
<proteinExistence type="predicted"/>
<keyword evidence="5" id="KW-1185">Reference proteome</keyword>
<comment type="caution">
    <text evidence="4">The sequence shown here is derived from an EMBL/GenBank/DDBJ whole genome shotgun (WGS) entry which is preliminary data.</text>
</comment>
<organism evidence="4 5">
    <name type="scientific">Occultella glacieicola</name>
    <dbReference type="NCBI Taxonomy" id="2518684"/>
    <lineage>
        <taxon>Bacteria</taxon>
        <taxon>Bacillati</taxon>
        <taxon>Actinomycetota</taxon>
        <taxon>Actinomycetes</taxon>
        <taxon>Micrococcales</taxon>
        <taxon>Ruaniaceae</taxon>
        <taxon>Occultella</taxon>
    </lineage>
</organism>
<keyword evidence="1" id="KW-0547">Nucleotide-binding</keyword>